<dbReference type="PANTHER" id="PTHR43861">
    <property type="entry name" value="TRANS-ACONITATE 2-METHYLTRANSFERASE-RELATED"/>
    <property type="match status" value="1"/>
</dbReference>
<evidence type="ECO:0000256" key="1">
    <source>
        <dbReference type="ARBA" id="ARBA00022679"/>
    </source>
</evidence>
<name>A0A7S9HE76_9ALTE</name>
<keyword evidence="1 2" id="KW-0808">Transferase</keyword>
<dbReference type="SUPFAM" id="SSF53335">
    <property type="entry name" value="S-adenosyl-L-methionine-dependent methyltransferases"/>
    <property type="match status" value="1"/>
</dbReference>
<dbReference type="Gene3D" id="3.40.50.150">
    <property type="entry name" value="Vaccinia Virus protein VP39"/>
    <property type="match status" value="1"/>
</dbReference>
<dbReference type="GO" id="GO:0032259">
    <property type="term" value="P:methylation"/>
    <property type="evidence" value="ECO:0007669"/>
    <property type="project" value="UniProtKB-KW"/>
</dbReference>
<dbReference type="CDD" id="cd02440">
    <property type="entry name" value="AdoMet_MTases"/>
    <property type="match status" value="1"/>
</dbReference>
<reference evidence="2 3" key="1">
    <citation type="submission" date="2020-11" db="EMBL/GenBank/DDBJ databases">
        <title>Complete genome sequence for Salinimonas sp. strain G2-b.</title>
        <authorList>
            <person name="Park S.-J."/>
        </authorList>
    </citation>
    <scope>NUCLEOTIDE SEQUENCE [LARGE SCALE GENOMIC DNA]</scope>
    <source>
        <strain evidence="2 3">G2-b</strain>
    </source>
</reference>
<dbReference type="KEGG" id="smaa:IT774_03980"/>
<proteinExistence type="predicted"/>
<dbReference type="AlphaFoldDB" id="A0A7S9HE76"/>
<dbReference type="RefSeq" id="WP_195811437.1">
    <property type="nucleotide sequence ID" value="NZ_CP064795.1"/>
</dbReference>
<keyword evidence="3" id="KW-1185">Reference proteome</keyword>
<evidence type="ECO:0000313" key="2">
    <source>
        <dbReference type="EMBL" id="QPG06361.1"/>
    </source>
</evidence>
<gene>
    <name evidence="2" type="ORF">IT774_03980</name>
</gene>
<dbReference type="Pfam" id="PF13489">
    <property type="entry name" value="Methyltransf_23"/>
    <property type="match status" value="1"/>
</dbReference>
<evidence type="ECO:0000313" key="3">
    <source>
        <dbReference type="Proteomes" id="UP000595095"/>
    </source>
</evidence>
<dbReference type="InterPro" id="IPR029063">
    <property type="entry name" value="SAM-dependent_MTases_sf"/>
</dbReference>
<dbReference type="GO" id="GO:0008168">
    <property type="term" value="F:methyltransferase activity"/>
    <property type="evidence" value="ECO:0007669"/>
    <property type="project" value="UniProtKB-KW"/>
</dbReference>
<accession>A0A7S9HE76</accession>
<organism evidence="2 3">
    <name type="scientific">Salinimonas marina</name>
    <dbReference type="NCBI Taxonomy" id="2785918"/>
    <lineage>
        <taxon>Bacteria</taxon>
        <taxon>Pseudomonadati</taxon>
        <taxon>Pseudomonadota</taxon>
        <taxon>Gammaproteobacteria</taxon>
        <taxon>Alteromonadales</taxon>
        <taxon>Alteromonadaceae</taxon>
        <taxon>Alteromonas/Salinimonas group</taxon>
        <taxon>Salinimonas</taxon>
    </lineage>
</organism>
<dbReference type="PANTHER" id="PTHR43861:SF3">
    <property type="entry name" value="PUTATIVE (AFU_ORTHOLOGUE AFUA_2G14390)-RELATED"/>
    <property type="match status" value="1"/>
</dbReference>
<dbReference type="EMBL" id="CP064795">
    <property type="protein sequence ID" value="QPG06361.1"/>
    <property type="molecule type" value="Genomic_DNA"/>
</dbReference>
<sequence length="244" mass="28255">MSPEIVSDTTEEKAILTRCIASKAPIGRPLQILEAGCGNKWQLKLSDINYTLTGVDVDKEAVDLRQRQHNDLHEVIIGDLRTVEMPAQSYDVIYTAYVLEHVGNIERVLDNFQTWLKPGGLLIIKVPDRDTVYGFMARMTPHWVHIWYYRLIKGNKNAGKPGYLPYPTVYDPALGQQALRRFCRHNGLAVKAIFGKNNYLRKRSFRDRVIRIFVQLMSLFSFGRLAWHYNDLIYIIEKNRENSD</sequence>
<keyword evidence="2" id="KW-0489">Methyltransferase</keyword>
<dbReference type="Proteomes" id="UP000595095">
    <property type="component" value="Chromosome"/>
</dbReference>
<protein>
    <submittedName>
        <fullName evidence="2">Class I SAM-dependent methyltransferase</fullName>
    </submittedName>
</protein>